<dbReference type="AlphaFoldDB" id="A0AAD9JA17"/>
<evidence type="ECO:0000313" key="2">
    <source>
        <dbReference type="Proteomes" id="UP001208570"/>
    </source>
</evidence>
<gene>
    <name evidence="1" type="ORF">LSH36_454g00009</name>
</gene>
<keyword evidence="2" id="KW-1185">Reference proteome</keyword>
<reference evidence="1" key="1">
    <citation type="journal article" date="2023" name="Mol. Biol. Evol.">
        <title>Third-Generation Sequencing Reveals the Adaptive Role of the Epigenome in Three Deep-Sea Polychaetes.</title>
        <authorList>
            <person name="Perez M."/>
            <person name="Aroh O."/>
            <person name="Sun Y."/>
            <person name="Lan Y."/>
            <person name="Juniper S.K."/>
            <person name="Young C.R."/>
            <person name="Angers B."/>
            <person name="Qian P.Y."/>
        </authorList>
    </citation>
    <scope>NUCLEOTIDE SEQUENCE</scope>
    <source>
        <strain evidence="1">P08H-3</strain>
    </source>
</reference>
<accession>A0AAD9JA17</accession>
<sequence length="130" mass="14744">MYAYHFGDGDKCKQNFDSGGDYGVGLHIVEYMIDNTIDSSILIAAHHCSADLKPYKVQNEKRSKIDSPGYKVHDIQIVCPTVIGQMHKKDLNPLYHILSRHYVQTHTFCLCFTVIGGIEPVVQEIGRRHI</sequence>
<proteinExistence type="predicted"/>
<protein>
    <submittedName>
        <fullName evidence="1">Uncharacterized protein</fullName>
    </submittedName>
</protein>
<evidence type="ECO:0000313" key="1">
    <source>
        <dbReference type="EMBL" id="KAK2149382.1"/>
    </source>
</evidence>
<comment type="caution">
    <text evidence="1">The sequence shown here is derived from an EMBL/GenBank/DDBJ whole genome shotgun (WGS) entry which is preliminary data.</text>
</comment>
<organism evidence="1 2">
    <name type="scientific">Paralvinella palmiformis</name>
    <dbReference type="NCBI Taxonomy" id="53620"/>
    <lineage>
        <taxon>Eukaryota</taxon>
        <taxon>Metazoa</taxon>
        <taxon>Spiralia</taxon>
        <taxon>Lophotrochozoa</taxon>
        <taxon>Annelida</taxon>
        <taxon>Polychaeta</taxon>
        <taxon>Sedentaria</taxon>
        <taxon>Canalipalpata</taxon>
        <taxon>Terebellida</taxon>
        <taxon>Terebelliformia</taxon>
        <taxon>Alvinellidae</taxon>
        <taxon>Paralvinella</taxon>
    </lineage>
</organism>
<dbReference type="EMBL" id="JAODUP010000454">
    <property type="protein sequence ID" value="KAK2149382.1"/>
    <property type="molecule type" value="Genomic_DNA"/>
</dbReference>
<dbReference type="Proteomes" id="UP001208570">
    <property type="component" value="Unassembled WGS sequence"/>
</dbReference>
<name>A0AAD9JA17_9ANNE</name>